<sequence>MYLKPTSVHTIPVNPSTLRGKEPQSLSANKHDFPGKNSNRKLVFLFNHAMGYHKEVFHPIMKRFLDQLRNQREYDQTDITFISWDDRHHGESARLNEGCLSDDHSTTDSALDTKQVIDFFDSKAKYDLFLGVGHSLGAKSLLLCDYYFPGTFNGLFLIEPVVYATMKEAMSIASVVAKNFRKRPEEWEKAEEFRESFLSKNIYKAFHPEVLELYANYGLYKTDKHTYKLKCTRRSEEVVFGNSFKDSYICSKAIGELTIPTQFILGTKSFFAASEFWKTSPKLNNNLFKKDVLKGTHLLPYEQPDAVIPYLMNLTNRVATTREKSFFKAMI</sequence>
<accession>A0A0C9M3Z0</accession>
<dbReference type="GO" id="GO:0016020">
    <property type="term" value="C:membrane"/>
    <property type="evidence" value="ECO:0007669"/>
    <property type="project" value="TreeGrafter"/>
</dbReference>
<feature type="region of interest" description="Disordered" evidence="1">
    <location>
        <begin position="1"/>
        <end position="34"/>
    </location>
</feature>
<evidence type="ECO:0000256" key="1">
    <source>
        <dbReference type="SAM" id="MobiDB-lite"/>
    </source>
</evidence>
<proteinExistence type="predicted"/>
<dbReference type="PANTHER" id="PTHR43798:SF33">
    <property type="entry name" value="HYDROLASE, PUTATIVE (AFU_ORTHOLOGUE AFUA_2G14860)-RELATED"/>
    <property type="match status" value="1"/>
</dbReference>
<organism evidence="2">
    <name type="scientific">Mucor ambiguus</name>
    <dbReference type="NCBI Taxonomy" id="91626"/>
    <lineage>
        <taxon>Eukaryota</taxon>
        <taxon>Fungi</taxon>
        <taxon>Fungi incertae sedis</taxon>
        <taxon>Mucoromycota</taxon>
        <taxon>Mucoromycotina</taxon>
        <taxon>Mucoromycetes</taxon>
        <taxon>Mucorales</taxon>
        <taxon>Mucorineae</taxon>
        <taxon>Mucoraceae</taxon>
        <taxon>Mucor</taxon>
    </lineage>
</organism>
<reference evidence="2" key="1">
    <citation type="submission" date="2014-09" db="EMBL/GenBank/DDBJ databases">
        <title>Draft genome sequence of an oleaginous Mucoromycotina fungus Mucor ambiguus NBRC6742.</title>
        <authorList>
            <person name="Takeda I."/>
            <person name="Yamane N."/>
            <person name="Morita T."/>
            <person name="Tamano K."/>
            <person name="Machida M."/>
            <person name="Baker S."/>
            <person name="Koike H."/>
        </authorList>
    </citation>
    <scope>NUCLEOTIDE SEQUENCE</scope>
    <source>
        <strain evidence="2">NBRC 6742</strain>
    </source>
</reference>
<dbReference type="AlphaFoldDB" id="A0A0C9M3Z0"/>
<dbReference type="STRING" id="91626.A0A0C9M3Z0"/>
<dbReference type="OrthoDB" id="94039at2759"/>
<evidence type="ECO:0000313" key="2">
    <source>
        <dbReference type="EMBL" id="GAN03791.1"/>
    </source>
</evidence>
<dbReference type="GO" id="GO:0016787">
    <property type="term" value="F:hydrolase activity"/>
    <property type="evidence" value="ECO:0007669"/>
    <property type="project" value="UniProtKB-KW"/>
</dbReference>
<name>A0A0C9M3Z0_9FUNG</name>
<dbReference type="InterPro" id="IPR029058">
    <property type="entry name" value="AB_hydrolase_fold"/>
</dbReference>
<gene>
    <name evidence="2" type="ORF">MAM1_0048d03246</name>
</gene>
<dbReference type="PANTHER" id="PTHR43798">
    <property type="entry name" value="MONOACYLGLYCEROL LIPASE"/>
    <property type="match status" value="1"/>
</dbReference>
<dbReference type="EMBL" id="DF836337">
    <property type="protein sequence ID" value="GAN03791.1"/>
    <property type="molecule type" value="Genomic_DNA"/>
</dbReference>
<dbReference type="Gene3D" id="3.40.50.1820">
    <property type="entry name" value="alpha/beta hydrolase"/>
    <property type="match status" value="1"/>
</dbReference>
<keyword evidence="2" id="KW-0378">Hydrolase</keyword>
<dbReference type="Proteomes" id="UP000053815">
    <property type="component" value="Unassembled WGS sequence"/>
</dbReference>
<feature type="compositionally biased region" description="Polar residues" evidence="1">
    <location>
        <begin position="7"/>
        <end position="17"/>
    </location>
</feature>
<evidence type="ECO:0000313" key="3">
    <source>
        <dbReference type="Proteomes" id="UP000053815"/>
    </source>
</evidence>
<dbReference type="SUPFAM" id="SSF53474">
    <property type="entry name" value="alpha/beta-Hydrolases"/>
    <property type="match status" value="1"/>
</dbReference>
<keyword evidence="3" id="KW-1185">Reference proteome</keyword>
<protein>
    <submittedName>
        <fullName evidence="2">Alpha/beta hydrolase</fullName>
    </submittedName>
</protein>
<dbReference type="InterPro" id="IPR050266">
    <property type="entry name" value="AB_hydrolase_sf"/>
</dbReference>